<name>A0A1H5KXH0_PSEDM</name>
<evidence type="ECO:0008006" key="3">
    <source>
        <dbReference type="Google" id="ProtNLM"/>
    </source>
</evidence>
<dbReference type="EMBL" id="FNUD01000002">
    <property type="protein sequence ID" value="SEE68791.1"/>
    <property type="molecule type" value="Genomic_DNA"/>
</dbReference>
<evidence type="ECO:0000313" key="2">
    <source>
        <dbReference type="Proteomes" id="UP000183613"/>
    </source>
</evidence>
<proteinExistence type="predicted"/>
<keyword evidence="2" id="KW-1185">Reference proteome</keyword>
<sequence>MRLFIFFEWSGFFLAGLIFLCAQGLLSVQPLNAAEQEITAVFVPNPADPSHNKFVNTTPVSGYCQILPGQCENLSFSSINFPVDFDASKGLDPDEALADKRKAAYFLIPSGFRTVTITNDQTGESSQVQWRISGFGGRYILSSGTWHGHLWPSAWVYAASPCTYGGVGSGNAFFFDYFWKVPQSATTACVKMPKVEIPAPFIYRNMNISYEMRTPNPLAMEMGTYSGSITYGIGPGQDFDFGDIMVPSDDHITFNFKLSVNHLLNVEFPPGASRAVLQPEGGWQGWLNTGRLPPSLFANHDFKVSSSGKFKVYLECQYVVEGTCGIRPLTHEQPAVGVDIQLTLPAGIVVDSGGQPAHRVPLGRGENSAVVFSTQHIQFSRKATLHYVVPGVTTAAMLKHPGTTYTGGATIIFDADI</sequence>
<reference evidence="1" key="1">
    <citation type="submission" date="2016-10" db="EMBL/GenBank/DDBJ databases">
        <authorList>
            <person name="Varghese N."/>
            <person name="Submissions S."/>
        </authorList>
    </citation>
    <scope>NUCLEOTIDE SEQUENCE [LARGE SCALE GENOMIC DNA]</scope>
    <source>
        <strain evidence="1">LMG 25555</strain>
    </source>
</reference>
<comment type="caution">
    <text evidence="1">The sequence shown here is derived from an EMBL/GenBank/DDBJ whole genome shotgun (WGS) entry which is preliminary data.</text>
</comment>
<organism evidence="1 2">
    <name type="scientific">Pseudomonas deceptionensis</name>
    <dbReference type="NCBI Taxonomy" id="882211"/>
    <lineage>
        <taxon>Bacteria</taxon>
        <taxon>Pseudomonadati</taxon>
        <taxon>Pseudomonadota</taxon>
        <taxon>Gammaproteobacteria</taxon>
        <taxon>Pseudomonadales</taxon>
        <taxon>Pseudomonadaceae</taxon>
        <taxon>Pseudomonas</taxon>
    </lineage>
</organism>
<evidence type="ECO:0000313" key="1">
    <source>
        <dbReference type="EMBL" id="SEE68791.1"/>
    </source>
</evidence>
<accession>A0A1H5KXH0</accession>
<gene>
    <name evidence="1" type="ORF">SAMN04489800_1766</name>
</gene>
<dbReference type="Proteomes" id="UP000183613">
    <property type="component" value="Unassembled WGS sequence"/>
</dbReference>
<dbReference type="AlphaFoldDB" id="A0A1H5KXH0"/>
<protein>
    <recommendedName>
        <fullName evidence="3">CblD like pilus biogenesis initiator</fullName>
    </recommendedName>
</protein>